<dbReference type="Gene3D" id="3.90.215.10">
    <property type="entry name" value="Gamma Fibrinogen, chain A, domain 1"/>
    <property type="match status" value="1"/>
</dbReference>
<protein>
    <submittedName>
        <fullName evidence="4">Fibrinogen-like protein 1</fullName>
    </submittedName>
</protein>
<gene>
    <name evidence="4" type="primary">LOC117564320</name>
</gene>
<reference evidence="4" key="1">
    <citation type="submission" date="2025-08" db="UniProtKB">
        <authorList>
            <consortium name="RefSeq"/>
        </authorList>
    </citation>
    <scope>IDENTIFICATION</scope>
    <source>
        <strain evidence="4">15112-1751.03</strain>
        <tissue evidence="4">Whole Adult</tissue>
    </source>
</reference>
<proteinExistence type="predicted"/>
<dbReference type="SMART" id="SM00186">
    <property type="entry name" value="FBG"/>
    <property type="match status" value="1"/>
</dbReference>
<dbReference type="GO" id="GO:0005615">
    <property type="term" value="C:extracellular space"/>
    <property type="evidence" value="ECO:0007669"/>
    <property type="project" value="TreeGrafter"/>
</dbReference>
<dbReference type="InterPro" id="IPR014716">
    <property type="entry name" value="Fibrinogen_a/b/g_C_1"/>
</dbReference>
<dbReference type="PANTHER" id="PTHR19143:SF327">
    <property type="entry name" value="FI21813P1-RELATED"/>
    <property type="match status" value="1"/>
</dbReference>
<name>A0A6P8WI10_DROAB</name>
<dbReference type="OrthoDB" id="6145874at2759"/>
<dbReference type="RefSeq" id="XP_034098913.2">
    <property type="nucleotide sequence ID" value="XM_034243022.2"/>
</dbReference>
<evidence type="ECO:0000259" key="2">
    <source>
        <dbReference type="PROSITE" id="PS51406"/>
    </source>
</evidence>
<dbReference type="GeneID" id="117564320"/>
<accession>A0A6P8WI10</accession>
<dbReference type="InterPro" id="IPR002181">
    <property type="entry name" value="Fibrinogen_a/b/g_C_dom"/>
</dbReference>
<keyword evidence="3" id="KW-1185">Reference proteome</keyword>
<organism evidence="3 4">
    <name type="scientific">Drosophila albomicans</name>
    <name type="common">Fruit fly</name>
    <dbReference type="NCBI Taxonomy" id="7291"/>
    <lineage>
        <taxon>Eukaryota</taxon>
        <taxon>Metazoa</taxon>
        <taxon>Ecdysozoa</taxon>
        <taxon>Arthropoda</taxon>
        <taxon>Hexapoda</taxon>
        <taxon>Insecta</taxon>
        <taxon>Pterygota</taxon>
        <taxon>Neoptera</taxon>
        <taxon>Endopterygota</taxon>
        <taxon>Diptera</taxon>
        <taxon>Brachycera</taxon>
        <taxon>Muscomorpha</taxon>
        <taxon>Ephydroidea</taxon>
        <taxon>Drosophilidae</taxon>
        <taxon>Drosophila</taxon>
    </lineage>
</organism>
<evidence type="ECO:0000313" key="4">
    <source>
        <dbReference type="RefSeq" id="XP_034098913.2"/>
    </source>
</evidence>
<evidence type="ECO:0000313" key="3">
    <source>
        <dbReference type="Proteomes" id="UP000515160"/>
    </source>
</evidence>
<dbReference type="CDD" id="cd00087">
    <property type="entry name" value="FReD"/>
    <property type="match status" value="1"/>
</dbReference>
<dbReference type="Proteomes" id="UP000515160">
    <property type="component" value="Chromosome 2L"/>
</dbReference>
<dbReference type="PROSITE" id="PS51406">
    <property type="entry name" value="FIBRINOGEN_C_2"/>
    <property type="match status" value="1"/>
</dbReference>
<feature type="coiled-coil region" evidence="1">
    <location>
        <begin position="68"/>
        <end position="141"/>
    </location>
</feature>
<keyword evidence="1" id="KW-0175">Coiled coil</keyword>
<dbReference type="SUPFAM" id="SSF56496">
    <property type="entry name" value="Fibrinogen C-terminal domain-like"/>
    <property type="match status" value="1"/>
</dbReference>
<dbReference type="PANTHER" id="PTHR19143">
    <property type="entry name" value="FIBRINOGEN/TENASCIN/ANGIOPOEITIN"/>
    <property type="match status" value="1"/>
</dbReference>
<dbReference type="InterPro" id="IPR050373">
    <property type="entry name" value="Fibrinogen_C-term_domain"/>
</dbReference>
<dbReference type="AlphaFoldDB" id="A0A6P8WI10"/>
<sequence length="463" mass="53205">MGHKGFQINKLLSIIMLCTLMENSFKPIATAGLSSPSITMFKDMESECNSYCIGIVKPILQQTKQTQFTELQDQIRNLNEIIKDTEKKLSEAEIKLGVCEDATRNRETLANEQLNRKTMQLTELQHKVKEQDAGFKKMEAECSGLRSSLGICEENIKNREVQYAQLLDLNISCNNSSKIKDELLATSKALVERHKSAASSDIIKVELKEQKINEMEASIKEKDTVIMTHNLKIENQTSTIMKQTEEIAELKAQLSDYESPSCYGKSTDVHVIRVPGSEPFPVFCDSVLTDSGWTVIQRRRDGSITFNRNWTDYTIGFGDLRSEFFIGLQKLHLITQSQHHELYIFLQGFDEENRYAYYDHFLIGNETDDFKIVSLGLYKGTAGDALSSQKDMKFSTPDRDNDRSTGNCAKEFRSGWWYRKCYYCNLNGEYFNGKTTNQYGINWFSWHKNSLQFVQMMIRPKPH</sequence>
<evidence type="ECO:0000256" key="1">
    <source>
        <dbReference type="SAM" id="Coils"/>
    </source>
</evidence>
<dbReference type="Pfam" id="PF00147">
    <property type="entry name" value="Fibrinogen_C"/>
    <property type="match status" value="1"/>
</dbReference>
<feature type="domain" description="Fibrinogen C-terminal" evidence="2">
    <location>
        <begin position="253"/>
        <end position="462"/>
    </location>
</feature>
<dbReference type="InterPro" id="IPR036056">
    <property type="entry name" value="Fibrinogen-like_C"/>
</dbReference>